<dbReference type="PANTHER" id="PTHR45888">
    <property type="entry name" value="HL01030P-RELATED"/>
    <property type="match status" value="1"/>
</dbReference>
<evidence type="ECO:0000256" key="4">
    <source>
        <dbReference type="ARBA" id="ARBA00022771"/>
    </source>
</evidence>
<proteinExistence type="predicted"/>
<organism evidence="11 12">
    <name type="scientific">Thalictrum thalictroides</name>
    <name type="common">Rue-anemone</name>
    <name type="synonym">Anemone thalictroides</name>
    <dbReference type="NCBI Taxonomy" id="46969"/>
    <lineage>
        <taxon>Eukaryota</taxon>
        <taxon>Viridiplantae</taxon>
        <taxon>Streptophyta</taxon>
        <taxon>Embryophyta</taxon>
        <taxon>Tracheophyta</taxon>
        <taxon>Spermatophyta</taxon>
        <taxon>Magnoliopsida</taxon>
        <taxon>Ranunculales</taxon>
        <taxon>Ranunculaceae</taxon>
        <taxon>Thalictroideae</taxon>
        <taxon>Thalictrum</taxon>
    </lineage>
</organism>
<dbReference type="GO" id="GO:0005634">
    <property type="term" value="C:nucleus"/>
    <property type="evidence" value="ECO:0007669"/>
    <property type="project" value="UniProtKB-SubCell"/>
</dbReference>
<dbReference type="InterPro" id="IPR001965">
    <property type="entry name" value="Znf_PHD"/>
</dbReference>
<dbReference type="InterPro" id="IPR019786">
    <property type="entry name" value="Zinc_finger_PHD-type_CS"/>
</dbReference>
<protein>
    <submittedName>
        <fullName evidence="11">Histone-lysine n-methyltransferase atxr5</fullName>
    </submittedName>
</protein>
<dbReference type="PROSITE" id="PS01359">
    <property type="entry name" value="ZF_PHD_1"/>
    <property type="match status" value="1"/>
</dbReference>
<evidence type="ECO:0000259" key="10">
    <source>
        <dbReference type="PROSITE" id="PS50016"/>
    </source>
</evidence>
<evidence type="ECO:0000256" key="3">
    <source>
        <dbReference type="ARBA" id="ARBA00022737"/>
    </source>
</evidence>
<evidence type="ECO:0000256" key="2">
    <source>
        <dbReference type="ARBA" id="ARBA00022723"/>
    </source>
</evidence>
<dbReference type="GO" id="GO:0008168">
    <property type="term" value="F:methyltransferase activity"/>
    <property type="evidence" value="ECO:0007669"/>
    <property type="project" value="UniProtKB-KW"/>
</dbReference>
<evidence type="ECO:0000256" key="8">
    <source>
        <dbReference type="ARBA" id="ARBA00023242"/>
    </source>
</evidence>
<comment type="caution">
    <text evidence="11">The sequence shown here is derived from an EMBL/GenBank/DDBJ whole genome shotgun (WGS) entry which is preliminary data.</text>
</comment>
<keyword evidence="4 9" id="KW-0863">Zinc-finger</keyword>
<dbReference type="SMART" id="SM00249">
    <property type="entry name" value="PHD"/>
    <property type="match status" value="1"/>
</dbReference>
<evidence type="ECO:0000256" key="1">
    <source>
        <dbReference type="ARBA" id="ARBA00004123"/>
    </source>
</evidence>
<dbReference type="Gene3D" id="3.30.40.10">
    <property type="entry name" value="Zinc/RING finger domain, C3HC4 (zinc finger)"/>
    <property type="match status" value="1"/>
</dbReference>
<comment type="subcellular location">
    <subcellularLocation>
        <location evidence="1">Nucleus</location>
    </subcellularLocation>
</comment>
<keyword evidence="5" id="KW-0862">Zinc</keyword>
<keyword evidence="11" id="KW-0489">Methyltransferase</keyword>
<keyword evidence="12" id="KW-1185">Reference proteome</keyword>
<keyword evidence="11" id="KW-0808">Transferase</keyword>
<feature type="domain" description="PHD-type" evidence="10">
    <location>
        <begin position="62"/>
        <end position="112"/>
    </location>
</feature>
<dbReference type="Pfam" id="PF00628">
    <property type="entry name" value="PHD"/>
    <property type="match status" value="1"/>
</dbReference>
<keyword evidence="7" id="KW-0804">Transcription</keyword>
<reference evidence="11 12" key="1">
    <citation type="submission" date="2020-06" db="EMBL/GenBank/DDBJ databases">
        <title>Transcriptomic and genomic resources for Thalictrum thalictroides and T. hernandezii: Facilitating candidate gene discovery in an emerging model plant lineage.</title>
        <authorList>
            <person name="Arias T."/>
            <person name="Riano-Pachon D.M."/>
            <person name="Di Stilio V.S."/>
        </authorList>
    </citation>
    <scope>NUCLEOTIDE SEQUENCE [LARGE SCALE GENOMIC DNA]</scope>
    <source>
        <strain evidence="12">cv. WT478/WT964</strain>
        <tissue evidence="11">Leaves</tissue>
    </source>
</reference>
<evidence type="ECO:0000256" key="7">
    <source>
        <dbReference type="ARBA" id="ARBA00023163"/>
    </source>
</evidence>
<dbReference type="GO" id="GO:0008270">
    <property type="term" value="F:zinc ion binding"/>
    <property type="evidence" value="ECO:0007669"/>
    <property type="project" value="UniProtKB-KW"/>
</dbReference>
<evidence type="ECO:0000256" key="5">
    <source>
        <dbReference type="ARBA" id="ARBA00022833"/>
    </source>
</evidence>
<sequence>MSSIPSEKLFPFNGSVRKRTEAPRALCPSFSTPSKKYKSLKEILKVAQRCVIEEVENDLYNDVCCEKCGLGDQELDMLLCDKCDKGYHMYCLRPIVVRVPIGSWVCPICSDQKEDRSRDFFR</sequence>
<dbReference type="GO" id="GO:0032259">
    <property type="term" value="P:methylation"/>
    <property type="evidence" value="ECO:0007669"/>
    <property type="project" value="UniProtKB-KW"/>
</dbReference>
<evidence type="ECO:0000313" key="12">
    <source>
        <dbReference type="Proteomes" id="UP000554482"/>
    </source>
</evidence>
<dbReference type="SUPFAM" id="SSF57903">
    <property type="entry name" value="FYVE/PHD zinc finger"/>
    <property type="match status" value="1"/>
</dbReference>
<evidence type="ECO:0000256" key="6">
    <source>
        <dbReference type="ARBA" id="ARBA00023015"/>
    </source>
</evidence>
<dbReference type="PANTHER" id="PTHR45888:SF4">
    <property type="entry name" value="PHD FINGER PROTEIN 10"/>
    <property type="match status" value="1"/>
</dbReference>
<dbReference type="InterPro" id="IPR013083">
    <property type="entry name" value="Znf_RING/FYVE/PHD"/>
</dbReference>
<dbReference type="InterPro" id="IPR019787">
    <property type="entry name" value="Znf_PHD-finger"/>
</dbReference>
<evidence type="ECO:0000313" key="11">
    <source>
        <dbReference type="EMBL" id="KAF5177340.1"/>
    </source>
</evidence>
<keyword evidence="3" id="KW-0677">Repeat</keyword>
<accession>A0A7J6UZ55</accession>
<dbReference type="OrthoDB" id="1428361at2759"/>
<dbReference type="EMBL" id="JABWDY010041515">
    <property type="protein sequence ID" value="KAF5177340.1"/>
    <property type="molecule type" value="Genomic_DNA"/>
</dbReference>
<dbReference type="Proteomes" id="UP000554482">
    <property type="component" value="Unassembled WGS sequence"/>
</dbReference>
<keyword evidence="2" id="KW-0479">Metal-binding</keyword>
<name>A0A7J6UZ55_THATH</name>
<dbReference type="InterPro" id="IPR011011">
    <property type="entry name" value="Znf_FYVE_PHD"/>
</dbReference>
<gene>
    <name evidence="11" type="ORF">FRX31_033072</name>
</gene>
<evidence type="ECO:0000256" key="9">
    <source>
        <dbReference type="PROSITE-ProRule" id="PRU00146"/>
    </source>
</evidence>
<keyword evidence="8" id="KW-0539">Nucleus</keyword>
<dbReference type="PROSITE" id="PS50016">
    <property type="entry name" value="ZF_PHD_2"/>
    <property type="match status" value="1"/>
</dbReference>
<dbReference type="AlphaFoldDB" id="A0A7J6UZ55"/>
<keyword evidence="6" id="KW-0805">Transcription regulation</keyword>